<evidence type="ECO:0000313" key="3">
    <source>
        <dbReference type="EMBL" id="SHF37635.1"/>
    </source>
</evidence>
<keyword evidence="4" id="KW-1185">Reference proteome</keyword>
<dbReference type="RefSeq" id="WP_046134105.1">
    <property type="nucleotide sequence ID" value="NZ_FQVC01000007.1"/>
</dbReference>
<evidence type="ECO:0000313" key="4">
    <source>
        <dbReference type="Proteomes" id="UP000033608"/>
    </source>
</evidence>
<dbReference type="InterPro" id="IPR014710">
    <property type="entry name" value="RmlC-like_jellyroll"/>
</dbReference>
<reference evidence="2 4" key="1">
    <citation type="submission" date="2015-03" db="EMBL/GenBank/DDBJ databases">
        <authorList>
            <person name="Hassan Y.I."/>
            <person name="Lepp D."/>
            <person name="Zhou T."/>
        </authorList>
    </citation>
    <scope>NUCLEOTIDE SEQUENCE [LARGE SCALE GENOMIC DNA]</scope>
    <source>
        <strain evidence="2 4">DSM 17137</strain>
    </source>
</reference>
<evidence type="ECO:0000259" key="1">
    <source>
        <dbReference type="Pfam" id="PF07883"/>
    </source>
</evidence>
<proteinExistence type="predicted"/>
<dbReference type="OrthoDB" id="122936at2"/>
<dbReference type="AlphaFoldDB" id="A0A0F5LUM3"/>
<dbReference type="Proteomes" id="UP000184533">
    <property type="component" value="Unassembled WGS sequence"/>
</dbReference>
<organism evidence="2 4">
    <name type="scientific">Devosia limi DSM 17137</name>
    <dbReference type="NCBI Taxonomy" id="1121477"/>
    <lineage>
        <taxon>Bacteria</taxon>
        <taxon>Pseudomonadati</taxon>
        <taxon>Pseudomonadota</taxon>
        <taxon>Alphaproteobacteria</taxon>
        <taxon>Hyphomicrobiales</taxon>
        <taxon>Devosiaceae</taxon>
        <taxon>Devosia</taxon>
    </lineage>
</organism>
<dbReference type="STRING" id="1121477.SAMN02745223_02430"/>
<dbReference type="EMBL" id="FQVC01000007">
    <property type="protein sequence ID" value="SHF37635.1"/>
    <property type="molecule type" value="Genomic_DNA"/>
</dbReference>
<accession>A0A0F5LUM3</accession>
<dbReference type="InterPro" id="IPR013096">
    <property type="entry name" value="Cupin_2"/>
</dbReference>
<reference evidence="3 5" key="2">
    <citation type="submission" date="2016-11" db="EMBL/GenBank/DDBJ databases">
        <authorList>
            <person name="Jaros S."/>
            <person name="Januszkiewicz K."/>
            <person name="Wedrychowicz H."/>
        </authorList>
    </citation>
    <scope>NUCLEOTIDE SEQUENCE [LARGE SCALE GENOMIC DNA]</scope>
    <source>
        <strain evidence="3 5">DSM 17137</strain>
    </source>
</reference>
<sequence>MVHVLRAAERAPSASRTIKFEGEAYGTGISFFSVDNEPGQGPALHVHPYAETWIVKSGRARLVAGEETLDIGPNDIAVMPGNTPHKFTNIGPDRLVIICIHANGTIVQDDLE</sequence>
<protein>
    <submittedName>
        <fullName evidence="2 3">Cupin</fullName>
    </submittedName>
</protein>
<evidence type="ECO:0000313" key="5">
    <source>
        <dbReference type="Proteomes" id="UP000184533"/>
    </source>
</evidence>
<dbReference type="InterPro" id="IPR011051">
    <property type="entry name" value="RmlC_Cupin_sf"/>
</dbReference>
<dbReference type="GO" id="GO:0016853">
    <property type="term" value="F:isomerase activity"/>
    <property type="evidence" value="ECO:0007669"/>
    <property type="project" value="UniProtKB-KW"/>
</dbReference>
<dbReference type="EMBL" id="LAJF01000042">
    <property type="protein sequence ID" value="KKB86001.1"/>
    <property type="molecule type" value="Genomic_DNA"/>
</dbReference>
<dbReference type="PATRIC" id="fig|1121477.3.peg.1977"/>
<dbReference type="SUPFAM" id="SSF51182">
    <property type="entry name" value="RmlC-like cupins"/>
    <property type="match status" value="1"/>
</dbReference>
<dbReference type="Pfam" id="PF07883">
    <property type="entry name" value="Cupin_2"/>
    <property type="match status" value="1"/>
</dbReference>
<feature type="domain" description="Cupin type-2" evidence="1">
    <location>
        <begin position="37"/>
        <end position="100"/>
    </location>
</feature>
<evidence type="ECO:0000313" key="2">
    <source>
        <dbReference type="EMBL" id="KKB86001.1"/>
    </source>
</evidence>
<dbReference type="Gene3D" id="2.60.120.10">
    <property type="entry name" value="Jelly Rolls"/>
    <property type="match status" value="1"/>
</dbReference>
<keyword evidence="3" id="KW-0413">Isomerase</keyword>
<name>A0A0F5LUM3_9HYPH</name>
<gene>
    <name evidence="3" type="ORF">SAMN02745223_02430</name>
    <name evidence="2" type="ORF">VW29_04495</name>
</gene>
<dbReference type="Proteomes" id="UP000033608">
    <property type="component" value="Unassembled WGS sequence"/>
</dbReference>